<reference evidence="1" key="1">
    <citation type="submission" date="2022-01" db="EMBL/GenBank/DDBJ databases">
        <title>Genome sequence and assembly of Parabukholderia sp. RG36.</title>
        <authorList>
            <person name="Chhetri G."/>
        </authorList>
    </citation>
    <scope>NUCLEOTIDE SEQUENCE</scope>
    <source>
        <strain evidence="1">RG36</strain>
    </source>
</reference>
<name>A0A9X1UGI0_9BURK</name>
<keyword evidence="2" id="KW-1185">Reference proteome</keyword>
<accession>A0A9X1UGI0</accession>
<sequence>MSFPEWGQSYNALHVPLTSDWQCSLVPARDVDEPTSWWSLSYDERQKARKEREEQIEQDRLDFDRYFRVGTSRRAARGCSDFSAYVAFISEHLRISGLSAPVDGEGVTRVLRDAVRDGALIPAINRAWRGSRRVGRSYAPQSWPKRAPDPKPTIYGVRNGEFVPLDANGYFIDRTPYVPAAARVAATASNVASSGSGFDWLGAVETAAGAVLGGDALSGDDGTLDNDFASGASDDSTPFGDAQPFEYSDDLPDGDAFDVAKTPNLGDPGTWYTNPGSGQMRLYGDGGKPVVDLDFDHIHNGLQPHAHNWSNGVRDGGDDVVPFSPWNP</sequence>
<gene>
    <name evidence="1" type="ORF">L5014_06550</name>
</gene>
<dbReference type="EMBL" id="JAKLJA010000003">
    <property type="protein sequence ID" value="MCG5073028.1"/>
    <property type="molecule type" value="Genomic_DNA"/>
</dbReference>
<evidence type="ECO:0000313" key="1">
    <source>
        <dbReference type="EMBL" id="MCG5073028.1"/>
    </source>
</evidence>
<protein>
    <submittedName>
        <fullName evidence="1">Uncharacterized protein</fullName>
    </submittedName>
</protein>
<dbReference type="AlphaFoldDB" id="A0A9X1UGI0"/>
<dbReference type="Proteomes" id="UP001139308">
    <property type="component" value="Unassembled WGS sequence"/>
</dbReference>
<proteinExistence type="predicted"/>
<organism evidence="1 2">
    <name type="scientific">Paraburkholderia tagetis</name>
    <dbReference type="NCBI Taxonomy" id="2913261"/>
    <lineage>
        <taxon>Bacteria</taxon>
        <taxon>Pseudomonadati</taxon>
        <taxon>Pseudomonadota</taxon>
        <taxon>Betaproteobacteria</taxon>
        <taxon>Burkholderiales</taxon>
        <taxon>Burkholderiaceae</taxon>
        <taxon>Paraburkholderia</taxon>
    </lineage>
</organism>
<comment type="caution">
    <text evidence="1">The sequence shown here is derived from an EMBL/GenBank/DDBJ whole genome shotgun (WGS) entry which is preliminary data.</text>
</comment>
<evidence type="ECO:0000313" key="2">
    <source>
        <dbReference type="Proteomes" id="UP001139308"/>
    </source>
</evidence>
<dbReference type="RefSeq" id="WP_238462762.1">
    <property type="nucleotide sequence ID" value="NZ_JAKLJA010000003.1"/>
</dbReference>